<dbReference type="InterPro" id="IPR036866">
    <property type="entry name" value="RibonucZ/Hydroxyglut_hydro"/>
</dbReference>
<reference evidence="2 3" key="1">
    <citation type="submission" date="2019-04" db="EMBL/GenBank/DDBJ databases">
        <title>Herbidospora sp. NEAU-GS14.nov., a novel actinomycete isolated from soil.</title>
        <authorList>
            <person name="Han L."/>
        </authorList>
    </citation>
    <scope>NUCLEOTIDE SEQUENCE [LARGE SCALE GENOMIC DNA]</scope>
    <source>
        <strain evidence="2 3">NEAU-GS14</strain>
    </source>
</reference>
<keyword evidence="3" id="KW-1185">Reference proteome</keyword>
<dbReference type="PANTHER" id="PTHR42951">
    <property type="entry name" value="METALLO-BETA-LACTAMASE DOMAIN-CONTAINING"/>
    <property type="match status" value="1"/>
</dbReference>
<evidence type="ECO:0000313" key="3">
    <source>
        <dbReference type="Proteomes" id="UP000308705"/>
    </source>
</evidence>
<dbReference type="Proteomes" id="UP000308705">
    <property type="component" value="Unassembled WGS sequence"/>
</dbReference>
<dbReference type="CDD" id="cd07726">
    <property type="entry name" value="ST1585-like_MBL-fold"/>
    <property type="match status" value="1"/>
</dbReference>
<proteinExistence type="predicted"/>
<accession>A0A4U3M5E0</accession>
<feature type="domain" description="Metallo-beta-lactamase" evidence="1">
    <location>
        <begin position="24"/>
        <end position="223"/>
    </location>
</feature>
<dbReference type="Pfam" id="PF00753">
    <property type="entry name" value="Lactamase_B"/>
    <property type="match status" value="1"/>
</dbReference>
<evidence type="ECO:0000313" key="2">
    <source>
        <dbReference type="EMBL" id="TKK84095.1"/>
    </source>
</evidence>
<dbReference type="RefSeq" id="WP_137250563.1">
    <property type="nucleotide sequence ID" value="NZ_SZQA01000037.1"/>
</dbReference>
<sequence>MENVTPLGGDVYEIDTRLAGYAGITAGYAILGDRPCLVETGTSTSAPVVRDALASLGVGAGDLATVVVTHIHLDHAGGVGDISAMFPAAEIVVHEKGARHLADPSRLMSSARMVWGDRLDTLFGMLKPTDAARIRALGDTGAIDLGNGRQLTSHYSPGHAKHHVGLVDSLTGDLYVGDAAGVYIPDTGDVRPSTPPPDFDLETALASIALFEALGPQRLLFSHYGPVDEVGSILERSAEELLIWVDLAKQAKGEQLDLDHAVAMVDQRTRDRYARPAPGDKAAEHIEMLSGTEPNLAGIMHWLDRPEA</sequence>
<dbReference type="AlphaFoldDB" id="A0A4U3M5E0"/>
<dbReference type="InterPro" id="IPR050855">
    <property type="entry name" value="NDM-1-like"/>
</dbReference>
<protein>
    <submittedName>
        <fullName evidence="2">MBL fold metallo-hydrolase</fullName>
    </submittedName>
</protein>
<dbReference type="OrthoDB" id="2971563at2"/>
<dbReference type="EMBL" id="SZQA01000037">
    <property type="protein sequence ID" value="TKK84095.1"/>
    <property type="molecule type" value="Genomic_DNA"/>
</dbReference>
<dbReference type="GO" id="GO:0016787">
    <property type="term" value="F:hydrolase activity"/>
    <property type="evidence" value="ECO:0007669"/>
    <property type="project" value="UniProtKB-KW"/>
</dbReference>
<organism evidence="2 3">
    <name type="scientific">Herbidospora galbida</name>
    <dbReference type="NCBI Taxonomy" id="2575442"/>
    <lineage>
        <taxon>Bacteria</taxon>
        <taxon>Bacillati</taxon>
        <taxon>Actinomycetota</taxon>
        <taxon>Actinomycetes</taxon>
        <taxon>Streptosporangiales</taxon>
        <taxon>Streptosporangiaceae</taxon>
        <taxon>Herbidospora</taxon>
    </lineage>
</organism>
<dbReference type="InterPro" id="IPR037482">
    <property type="entry name" value="ST1585_MBL-fold"/>
</dbReference>
<name>A0A4U3M5E0_9ACTN</name>
<comment type="caution">
    <text evidence="2">The sequence shown here is derived from an EMBL/GenBank/DDBJ whole genome shotgun (WGS) entry which is preliminary data.</text>
</comment>
<gene>
    <name evidence="2" type="ORF">FDA94_30740</name>
</gene>
<dbReference type="SUPFAM" id="SSF56281">
    <property type="entry name" value="Metallo-hydrolase/oxidoreductase"/>
    <property type="match status" value="1"/>
</dbReference>
<dbReference type="PANTHER" id="PTHR42951:SF22">
    <property type="entry name" value="METALLO BETA-LACTAMASE SUPERFAMILY LIPOPROTEIN"/>
    <property type="match status" value="1"/>
</dbReference>
<dbReference type="SMART" id="SM00849">
    <property type="entry name" value="Lactamase_B"/>
    <property type="match status" value="1"/>
</dbReference>
<keyword evidence="2" id="KW-0378">Hydrolase</keyword>
<dbReference type="InterPro" id="IPR001279">
    <property type="entry name" value="Metallo-B-lactamas"/>
</dbReference>
<dbReference type="Gene3D" id="3.60.15.10">
    <property type="entry name" value="Ribonuclease Z/Hydroxyacylglutathione hydrolase-like"/>
    <property type="match status" value="1"/>
</dbReference>
<evidence type="ECO:0000259" key="1">
    <source>
        <dbReference type="SMART" id="SM00849"/>
    </source>
</evidence>